<organism evidence="4 5">
    <name type="scientific">Echria macrotheca</name>
    <dbReference type="NCBI Taxonomy" id="438768"/>
    <lineage>
        <taxon>Eukaryota</taxon>
        <taxon>Fungi</taxon>
        <taxon>Dikarya</taxon>
        <taxon>Ascomycota</taxon>
        <taxon>Pezizomycotina</taxon>
        <taxon>Sordariomycetes</taxon>
        <taxon>Sordariomycetidae</taxon>
        <taxon>Sordariales</taxon>
        <taxon>Schizotheciaceae</taxon>
        <taxon>Echria</taxon>
    </lineage>
</organism>
<protein>
    <submittedName>
        <fullName evidence="4">P-loop containing nucleoside triphosphate hydrolase protein</fullName>
    </submittedName>
</protein>
<evidence type="ECO:0000313" key="5">
    <source>
        <dbReference type="Proteomes" id="UP001239445"/>
    </source>
</evidence>
<accession>A0AAJ0F6T0</accession>
<evidence type="ECO:0000256" key="1">
    <source>
        <dbReference type="SAM" id="Coils"/>
    </source>
</evidence>
<keyword evidence="1" id="KW-0175">Coiled coil</keyword>
<dbReference type="GO" id="GO:0016787">
    <property type="term" value="F:hydrolase activity"/>
    <property type="evidence" value="ECO:0007669"/>
    <property type="project" value="UniProtKB-KW"/>
</dbReference>
<dbReference type="Pfam" id="PF01926">
    <property type="entry name" value="MMR_HSR1"/>
    <property type="match status" value="1"/>
</dbReference>
<reference evidence="4" key="1">
    <citation type="submission" date="2023-06" db="EMBL/GenBank/DDBJ databases">
        <title>Genome-scale phylogeny and comparative genomics of the fungal order Sordariales.</title>
        <authorList>
            <consortium name="Lawrence Berkeley National Laboratory"/>
            <person name="Hensen N."/>
            <person name="Bonometti L."/>
            <person name="Westerberg I."/>
            <person name="Brannstrom I.O."/>
            <person name="Guillou S."/>
            <person name="Cros-Aarteil S."/>
            <person name="Calhoun S."/>
            <person name="Haridas S."/>
            <person name="Kuo A."/>
            <person name="Mondo S."/>
            <person name="Pangilinan J."/>
            <person name="Riley R."/>
            <person name="Labutti K."/>
            <person name="Andreopoulos B."/>
            <person name="Lipzen A."/>
            <person name="Chen C."/>
            <person name="Yanf M."/>
            <person name="Daum C."/>
            <person name="Ng V."/>
            <person name="Clum A."/>
            <person name="Steindorff A."/>
            <person name="Ohm R."/>
            <person name="Martin F."/>
            <person name="Silar P."/>
            <person name="Natvig D."/>
            <person name="Lalanne C."/>
            <person name="Gautier V."/>
            <person name="Ament-Velasquez S.L."/>
            <person name="Kruys A."/>
            <person name="Hutchinson M.I."/>
            <person name="Powell A.J."/>
            <person name="Barry K."/>
            <person name="Miller A.N."/>
            <person name="Grigoriev I.V."/>
            <person name="Debuchy R."/>
            <person name="Gladieux P."/>
            <person name="Thoren M.H."/>
            <person name="Johannesson H."/>
        </authorList>
    </citation>
    <scope>NUCLEOTIDE SEQUENCE</scope>
    <source>
        <strain evidence="4">PSN4</strain>
    </source>
</reference>
<evidence type="ECO:0000259" key="3">
    <source>
        <dbReference type="Pfam" id="PF01926"/>
    </source>
</evidence>
<dbReference type="Gene3D" id="3.40.50.300">
    <property type="entry name" value="P-loop containing nucleotide triphosphate hydrolases"/>
    <property type="match status" value="1"/>
</dbReference>
<dbReference type="InterPro" id="IPR006073">
    <property type="entry name" value="GTP-bd"/>
</dbReference>
<dbReference type="InterPro" id="IPR027417">
    <property type="entry name" value="P-loop_NTPase"/>
</dbReference>
<dbReference type="CDD" id="cd00882">
    <property type="entry name" value="Ras_like_GTPase"/>
    <property type="match status" value="1"/>
</dbReference>
<dbReference type="AlphaFoldDB" id="A0AAJ0F6T0"/>
<dbReference type="SUPFAM" id="SSF52540">
    <property type="entry name" value="P-loop containing nucleoside triphosphate hydrolases"/>
    <property type="match status" value="1"/>
</dbReference>
<gene>
    <name evidence="4" type="ORF">QBC47DRAFT_407105</name>
</gene>
<feature type="domain" description="G" evidence="3">
    <location>
        <begin position="48"/>
        <end position="138"/>
    </location>
</feature>
<dbReference type="GO" id="GO:0005525">
    <property type="term" value="F:GTP binding"/>
    <property type="evidence" value="ECO:0007669"/>
    <property type="project" value="InterPro"/>
</dbReference>
<sequence>MTGWRGSDTLDVKPPQTSTVPDGVMPAPDRKLPDEAGAPLVRPEDTVIAVMGMTGAGKSTFISYLSKNAVVGDSLMSCTSKISIHPARINGKDVFLVDTPGFDDTNRSDAVVLGDVADWLNRSFKAGIKISGIIYLHRITDNRVGGSAAKNLIIFKKLLGQAGYSCVVIATTHWDAVSPEVGERRERELKENTRFWKELIAGGSQIWRQDNGIASASKMLEYIMSKQKRVTLKIQVEMANGATLGDTEAGREVNSDLKKLEEKHKRDLEALRADMEKALKERDDESRLLLEEVRAELTAEMRKVESDKVRLQADMEKLRTQRAEEIAREREEASQRNLEHHKHMTEEMTMRHDRELAHQKAMADGQLKLQIQLNENKHQEELIKARLREQNSEARIAELERKVNEGGCVIM</sequence>
<name>A0AAJ0F6T0_9PEZI</name>
<proteinExistence type="predicted"/>
<keyword evidence="5" id="KW-1185">Reference proteome</keyword>
<evidence type="ECO:0000256" key="2">
    <source>
        <dbReference type="SAM" id="MobiDB-lite"/>
    </source>
</evidence>
<dbReference type="Proteomes" id="UP001239445">
    <property type="component" value="Unassembled WGS sequence"/>
</dbReference>
<feature type="region of interest" description="Disordered" evidence="2">
    <location>
        <begin position="1"/>
        <end position="38"/>
    </location>
</feature>
<feature type="coiled-coil region" evidence="1">
    <location>
        <begin position="254"/>
        <end position="328"/>
    </location>
</feature>
<evidence type="ECO:0000313" key="4">
    <source>
        <dbReference type="EMBL" id="KAK1750449.1"/>
    </source>
</evidence>
<comment type="caution">
    <text evidence="4">The sequence shown here is derived from an EMBL/GenBank/DDBJ whole genome shotgun (WGS) entry which is preliminary data.</text>
</comment>
<dbReference type="EMBL" id="MU839847">
    <property type="protein sequence ID" value="KAK1750449.1"/>
    <property type="molecule type" value="Genomic_DNA"/>
</dbReference>
<keyword evidence="4" id="KW-0378">Hydrolase</keyword>